<dbReference type="AlphaFoldDB" id="G6Y2P2"/>
<evidence type="ECO:0000256" key="1">
    <source>
        <dbReference type="SAM" id="MobiDB-lite"/>
    </source>
</evidence>
<organism evidence="2 3">
    <name type="scientific">Mesorhizobium amorphae CCNWGS0123</name>
    <dbReference type="NCBI Taxonomy" id="1082933"/>
    <lineage>
        <taxon>Bacteria</taxon>
        <taxon>Pseudomonadati</taxon>
        <taxon>Pseudomonadota</taxon>
        <taxon>Alphaproteobacteria</taxon>
        <taxon>Hyphomicrobiales</taxon>
        <taxon>Phyllobacteriaceae</taxon>
        <taxon>Mesorhizobium</taxon>
    </lineage>
</organism>
<proteinExistence type="predicted"/>
<dbReference type="Proteomes" id="UP000002949">
    <property type="component" value="Unassembled WGS sequence"/>
</dbReference>
<protein>
    <submittedName>
        <fullName evidence="2">Uncharacterized protein</fullName>
    </submittedName>
</protein>
<gene>
    <name evidence="2" type="ORF">MEA186_00916</name>
</gene>
<dbReference type="EMBL" id="AGSN01000010">
    <property type="protein sequence ID" value="EHH14003.1"/>
    <property type="molecule type" value="Genomic_DNA"/>
</dbReference>
<name>G6Y2P2_9HYPH</name>
<feature type="region of interest" description="Disordered" evidence="1">
    <location>
        <begin position="21"/>
        <end position="41"/>
    </location>
</feature>
<evidence type="ECO:0000313" key="2">
    <source>
        <dbReference type="EMBL" id="EHH14003.1"/>
    </source>
</evidence>
<evidence type="ECO:0000313" key="3">
    <source>
        <dbReference type="Proteomes" id="UP000002949"/>
    </source>
</evidence>
<keyword evidence="3" id="KW-1185">Reference proteome</keyword>
<sequence>MTKNGQVNMGDPGAFRRLEQAFDGDRAGSDINDPLLVLEEK</sequence>
<reference evidence="2 3" key="1">
    <citation type="journal article" date="2012" name="J. Bacteriol.">
        <title>Draft Genome Sequence of Plant Growth-Promoting Rhizobium Mesorhizobium amorphae, Isolated from Zinc-Lead Mine Tailings.</title>
        <authorList>
            <person name="Hao X."/>
            <person name="Lin Y."/>
            <person name="Johnstone L."/>
            <person name="Baltrus D.A."/>
            <person name="Miller S.J."/>
            <person name="Wei G."/>
            <person name="Rensing C."/>
        </authorList>
    </citation>
    <scope>NUCLEOTIDE SEQUENCE [LARGE SCALE GENOMIC DNA]</scope>
    <source>
        <strain evidence="2 3">CCNWGS0123</strain>
    </source>
</reference>
<accession>G6Y2P2</accession>